<sequence>MAAPQNLSSLNCEVRIIEAKNLEFKSKGKVFVRCYLFTGNNQKIRLNSREIPSTSHPYWNESSSLECSTANSNCMDQLKQQRVVFEIRWRNNSPMLGRIGGSKLLSRAEVSWKEVLESSELAIQRWVTTTATSSCHVLEGLKSPALHVGMKVVVPRMAEMVNNRRNDALKRWNDCGCRHGNCCHNGDDELFALVAAIEAL</sequence>
<dbReference type="Proteomes" id="UP001141806">
    <property type="component" value="Unassembled WGS sequence"/>
</dbReference>
<name>A0A9Q0GNG8_9MAGN</name>
<organism evidence="2 3">
    <name type="scientific">Protea cynaroides</name>
    <dbReference type="NCBI Taxonomy" id="273540"/>
    <lineage>
        <taxon>Eukaryota</taxon>
        <taxon>Viridiplantae</taxon>
        <taxon>Streptophyta</taxon>
        <taxon>Embryophyta</taxon>
        <taxon>Tracheophyta</taxon>
        <taxon>Spermatophyta</taxon>
        <taxon>Magnoliopsida</taxon>
        <taxon>Proteales</taxon>
        <taxon>Proteaceae</taxon>
        <taxon>Protea</taxon>
    </lineage>
</organism>
<gene>
    <name evidence="2" type="ORF">NE237_027989</name>
</gene>
<dbReference type="PROSITE" id="PS50004">
    <property type="entry name" value="C2"/>
    <property type="match status" value="1"/>
</dbReference>
<dbReference type="Pfam" id="PF00168">
    <property type="entry name" value="C2"/>
    <property type="match status" value="1"/>
</dbReference>
<proteinExistence type="predicted"/>
<dbReference type="CDD" id="cd00030">
    <property type="entry name" value="C2"/>
    <property type="match status" value="1"/>
</dbReference>
<evidence type="ECO:0000313" key="2">
    <source>
        <dbReference type="EMBL" id="KAJ4951157.1"/>
    </source>
</evidence>
<evidence type="ECO:0000313" key="3">
    <source>
        <dbReference type="Proteomes" id="UP001141806"/>
    </source>
</evidence>
<reference evidence="2" key="1">
    <citation type="journal article" date="2023" name="Plant J.">
        <title>The genome of the king protea, Protea cynaroides.</title>
        <authorList>
            <person name="Chang J."/>
            <person name="Duong T.A."/>
            <person name="Schoeman C."/>
            <person name="Ma X."/>
            <person name="Roodt D."/>
            <person name="Barker N."/>
            <person name="Li Z."/>
            <person name="Van de Peer Y."/>
            <person name="Mizrachi E."/>
        </authorList>
    </citation>
    <scope>NUCLEOTIDE SEQUENCE</scope>
    <source>
        <tissue evidence="2">Young leaves</tissue>
    </source>
</reference>
<dbReference type="Gene3D" id="2.60.40.150">
    <property type="entry name" value="C2 domain"/>
    <property type="match status" value="1"/>
</dbReference>
<dbReference type="SMART" id="SM00239">
    <property type="entry name" value="C2"/>
    <property type="match status" value="1"/>
</dbReference>
<dbReference type="SUPFAM" id="SSF49562">
    <property type="entry name" value="C2 domain (Calcium/lipid-binding domain, CaLB)"/>
    <property type="match status" value="1"/>
</dbReference>
<dbReference type="InterPro" id="IPR000008">
    <property type="entry name" value="C2_dom"/>
</dbReference>
<dbReference type="OrthoDB" id="687396at2759"/>
<comment type="caution">
    <text evidence="2">The sequence shown here is derived from an EMBL/GenBank/DDBJ whole genome shotgun (WGS) entry which is preliminary data.</text>
</comment>
<accession>A0A9Q0GNG8</accession>
<protein>
    <recommendedName>
        <fullName evidence="1">C2 domain-containing protein</fullName>
    </recommendedName>
</protein>
<dbReference type="AlphaFoldDB" id="A0A9Q0GNG8"/>
<dbReference type="InterPro" id="IPR035892">
    <property type="entry name" value="C2_domain_sf"/>
</dbReference>
<feature type="domain" description="C2" evidence="1">
    <location>
        <begin position="1"/>
        <end position="127"/>
    </location>
</feature>
<dbReference type="PANTHER" id="PTHR35503:SF2">
    <property type="entry name" value="OS04G0455700 PROTEIN"/>
    <property type="match status" value="1"/>
</dbReference>
<dbReference type="EMBL" id="JAMYWD010000012">
    <property type="protein sequence ID" value="KAJ4951157.1"/>
    <property type="molecule type" value="Genomic_DNA"/>
</dbReference>
<keyword evidence="3" id="KW-1185">Reference proteome</keyword>
<evidence type="ECO:0000259" key="1">
    <source>
        <dbReference type="PROSITE" id="PS50004"/>
    </source>
</evidence>
<dbReference type="PANTHER" id="PTHR35503">
    <property type="entry name" value="OSJNBA0006M15.15 PROTEIN"/>
    <property type="match status" value="1"/>
</dbReference>